<dbReference type="EMBL" id="FOHO01000001">
    <property type="protein sequence ID" value="SES65926.1"/>
    <property type="molecule type" value="Genomic_DNA"/>
</dbReference>
<protein>
    <submittedName>
        <fullName evidence="2">Uncharacterized protein</fullName>
    </submittedName>
</protein>
<dbReference type="STRING" id="364199.SAMN04489858_10196"/>
<dbReference type="AlphaFoldDB" id="A0A1H9YBR4"/>
<accession>A0A1H9YBR4</accession>
<reference evidence="2 3" key="1">
    <citation type="submission" date="2016-10" db="EMBL/GenBank/DDBJ databases">
        <authorList>
            <person name="de Groot N.N."/>
        </authorList>
    </citation>
    <scope>NUCLEOTIDE SEQUENCE [LARGE SCALE GENOMIC DNA]</scope>
    <source>
        <strain evidence="2 3">DSM 17862</strain>
    </source>
</reference>
<keyword evidence="3" id="KW-1185">Reference proteome</keyword>
<dbReference type="RefSeq" id="WP_090731623.1">
    <property type="nucleotide sequence ID" value="NZ_FOHO01000001.1"/>
</dbReference>
<gene>
    <name evidence="2" type="ORF">SAMN04489858_10196</name>
</gene>
<dbReference type="Proteomes" id="UP000199180">
    <property type="component" value="Unassembled WGS sequence"/>
</dbReference>
<feature type="transmembrane region" description="Helical" evidence="1">
    <location>
        <begin position="20"/>
        <end position="53"/>
    </location>
</feature>
<name>A0A1H9YBR4_9RHOB</name>
<sequence>MIDASDFPGQPLAWGGNQSGHMLIGANIAVVLAVAVSDPFPLILLSVALYLLVIELPQDRSTVALRIDCAVDAGFAASGAILVALLLPVWWWGVLAWLLAVDVALIAGMARRWVD</sequence>
<evidence type="ECO:0000313" key="2">
    <source>
        <dbReference type="EMBL" id="SES65926.1"/>
    </source>
</evidence>
<organism evidence="2 3">
    <name type="scientific">Paracoccus homiensis</name>
    <dbReference type="NCBI Taxonomy" id="364199"/>
    <lineage>
        <taxon>Bacteria</taxon>
        <taxon>Pseudomonadati</taxon>
        <taxon>Pseudomonadota</taxon>
        <taxon>Alphaproteobacteria</taxon>
        <taxon>Rhodobacterales</taxon>
        <taxon>Paracoccaceae</taxon>
        <taxon>Paracoccus</taxon>
    </lineage>
</organism>
<keyword evidence="1" id="KW-0472">Membrane</keyword>
<keyword evidence="1" id="KW-1133">Transmembrane helix</keyword>
<proteinExistence type="predicted"/>
<evidence type="ECO:0000313" key="3">
    <source>
        <dbReference type="Proteomes" id="UP000199180"/>
    </source>
</evidence>
<keyword evidence="1" id="KW-0812">Transmembrane</keyword>
<feature type="transmembrane region" description="Helical" evidence="1">
    <location>
        <begin position="65"/>
        <end position="84"/>
    </location>
</feature>
<evidence type="ECO:0000256" key="1">
    <source>
        <dbReference type="SAM" id="Phobius"/>
    </source>
</evidence>